<comment type="caution">
    <text evidence="1">The sequence shown here is derived from an EMBL/GenBank/DDBJ whole genome shotgun (WGS) entry which is preliminary data.</text>
</comment>
<dbReference type="OrthoDB" id="5817494at2"/>
<dbReference type="Proteomes" id="UP000315235">
    <property type="component" value="Unassembled WGS sequence"/>
</dbReference>
<reference evidence="1 2" key="1">
    <citation type="submission" date="2019-07" db="EMBL/GenBank/DDBJ databases">
        <title>Pseudomonas mangiferae sp. nov., isolated from bark of mango tree in Thailand.</title>
        <authorList>
            <person name="Srisuk N."/>
            <person name="Anurat P."/>
        </authorList>
    </citation>
    <scope>NUCLEOTIDE SEQUENCE [LARGE SCALE GENOMIC DNA]</scope>
    <source>
        <strain evidence="1 2">DMKU_BBB3-04</strain>
    </source>
</reference>
<accession>A0A553GTS0</accession>
<keyword evidence="2" id="KW-1185">Reference proteome</keyword>
<dbReference type="EMBL" id="VJOY01000025">
    <property type="protein sequence ID" value="TRX72908.1"/>
    <property type="molecule type" value="Genomic_DNA"/>
</dbReference>
<sequence length="113" mass="13032">MPSCTPIDGLRLDADSQAALARIRSNRDAEKYLLNALSAGVFSSIFAKSNLPTAAYNISQTDWDLYRRTIQSVPKIVSRVIEDETDRMLLHFQRKNDYKQRLFWQGLYDGCHY</sequence>
<name>A0A553GTS0_9PSED</name>
<protein>
    <submittedName>
        <fullName evidence="1">Uncharacterized protein</fullName>
    </submittedName>
</protein>
<proteinExistence type="predicted"/>
<evidence type="ECO:0000313" key="1">
    <source>
        <dbReference type="EMBL" id="TRX72908.1"/>
    </source>
</evidence>
<organism evidence="1 2">
    <name type="scientific">Pseudomonas mangiferae</name>
    <dbReference type="NCBI Taxonomy" id="2593654"/>
    <lineage>
        <taxon>Bacteria</taxon>
        <taxon>Pseudomonadati</taxon>
        <taxon>Pseudomonadota</taxon>
        <taxon>Gammaproteobacteria</taxon>
        <taxon>Pseudomonadales</taxon>
        <taxon>Pseudomonadaceae</taxon>
        <taxon>Pseudomonas</taxon>
    </lineage>
</organism>
<dbReference type="AlphaFoldDB" id="A0A553GTS0"/>
<gene>
    <name evidence="1" type="ORF">FM069_20530</name>
</gene>
<dbReference type="RefSeq" id="WP_143490271.1">
    <property type="nucleotide sequence ID" value="NZ_VJOY01000025.1"/>
</dbReference>
<evidence type="ECO:0000313" key="2">
    <source>
        <dbReference type="Proteomes" id="UP000315235"/>
    </source>
</evidence>